<dbReference type="AlphaFoldDB" id="A0A0P0XAQ0"/>
<sequence>MERPSTPDSGWVILSTIAVAGRRHSNNGSTAINWHHQERKHHRSSSDMNPALFPTIVCEAGDALLPSVNVRSEPYCRSDDRATTSYTACRRGDACP</sequence>
<feature type="region of interest" description="Disordered" evidence="1">
    <location>
        <begin position="24"/>
        <end position="48"/>
    </location>
</feature>
<organism evidence="2 3">
    <name type="scientific">Oryza sativa subsp. japonica</name>
    <name type="common">Rice</name>
    <dbReference type="NCBI Taxonomy" id="39947"/>
    <lineage>
        <taxon>Eukaryota</taxon>
        <taxon>Viridiplantae</taxon>
        <taxon>Streptophyta</taxon>
        <taxon>Embryophyta</taxon>
        <taxon>Tracheophyta</taxon>
        <taxon>Spermatophyta</taxon>
        <taxon>Magnoliopsida</taxon>
        <taxon>Liliopsida</taxon>
        <taxon>Poales</taxon>
        <taxon>Poaceae</taxon>
        <taxon>BOP clade</taxon>
        <taxon>Oryzoideae</taxon>
        <taxon>Oryzeae</taxon>
        <taxon>Oryzinae</taxon>
        <taxon>Oryza</taxon>
        <taxon>Oryza sativa</taxon>
    </lineage>
</organism>
<evidence type="ECO:0000313" key="2">
    <source>
        <dbReference type="EMBL" id="BAC83802.1"/>
    </source>
</evidence>
<dbReference type="EMBL" id="AP005167">
    <property type="protein sequence ID" value="BAC83802.1"/>
    <property type="molecule type" value="Genomic_DNA"/>
</dbReference>
<dbReference type="Proteomes" id="UP000000763">
    <property type="component" value="Chromosome 7"/>
</dbReference>
<evidence type="ECO:0000313" key="3">
    <source>
        <dbReference type="Proteomes" id="UP000000763"/>
    </source>
</evidence>
<protein>
    <submittedName>
        <fullName evidence="2">Uncharacterized protein</fullName>
    </submittedName>
</protein>
<reference evidence="3" key="2">
    <citation type="journal article" date="2008" name="Nucleic Acids Res.">
        <title>The rice annotation project database (RAP-DB): 2008 update.</title>
        <authorList>
            <consortium name="The rice annotation project (RAP)"/>
        </authorList>
    </citation>
    <scope>GENOME REANNOTATION</scope>
    <source>
        <strain evidence="3">cv. Nipponbare</strain>
    </source>
</reference>
<evidence type="ECO:0000256" key="1">
    <source>
        <dbReference type="SAM" id="MobiDB-lite"/>
    </source>
</evidence>
<reference evidence="3" key="1">
    <citation type="journal article" date="2005" name="Nature">
        <title>The map-based sequence of the rice genome.</title>
        <authorList>
            <consortium name="International rice genome sequencing project (IRGSP)"/>
            <person name="Matsumoto T."/>
            <person name="Wu J."/>
            <person name="Kanamori H."/>
            <person name="Katayose Y."/>
            <person name="Fujisawa M."/>
            <person name="Namiki N."/>
            <person name="Mizuno H."/>
            <person name="Yamamoto K."/>
            <person name="Antonio B.A."/>
            <person name="Baba T."/>
            <person name="Sakata K."/>
            <person name="Nagamura Y."/>
            <person name="Aoki H."/>
            <person name="Arikawa K."/>
            <person name="Arita K."/>
            <person name="Bito T."/>
            <person name="Chiden Y."/>
            <person name="Fujitsuka N."/>
            <person name="Fukunaka R."/>
            <person name="Hamada M."/>
            <person name="Harada C."/>
            <person name="Hayashi A."/>
            <person name="Hijishita S."/>
            <person name="Honda M."/>
            <person name="Hosokawa S."/>
            <person name="Ichikawa Y."/>
            <person name="Idonuma A."/>
            <person name="Iijima M."/>
            <person name="Ikeda M."/>
            <person name="Ikeno M."/>
            <person name="Ito K."/>
            <person name="Ito S."/>
            <person name="Ito T."/>
            <person name="Ito Y."/>
            <person name="Ito Y."/>
            <person name="Iwabuchi A."/>
            <person name="Kamiya K."/>
            <person name="Karasawa W."/>
            <person name="Kurita K."/>
            <person name="Katagiri S."/>
            <person name="Kikuta A."/>
            <person name="Kobayashi H."/>
            <person name="Kobayashi N."/>
            <person name="Machita K."/>
            <person name="Maehara T."/>
            <person name="Masukawa M."/>
            <person name="Mizubayashi T."/>
            <person name="Mukai Y."/>
            <person name="Nagasaki H."/>
            <person name="Nagata Y."/>
            <person name="Naito S."/>
            <person name="Nakashima M."/>
            <person name="Nakama Y."/>
            <person name="Nakamichi Y."/>
            <person name="Nakamura M."/>
            <person name="Meguro A."/>
            <person name="Negishi M."/>
            <person name="Ohta I."/>
            <person name="Ohta T."/>
            <person name="Okamoto M."/>
            <person name="Ono N."/>
            <person name="Saji S."/>
            <person name="Sakaguchi M."/>
            <person name="Sakai K."/>
            <person name="Shibata M."/>
            <person name="Shimokawa T."/>
            <person name="Song J."/>
            <person name="Takazaki Y."/>
            <person name="Terasawa K."/>
            <person name="Tsugane M."/>
            <person name="Tsuji K."/>
            <person name="Ueda S."/>
            <person name="Waki K."/>
            <person name="Yamagata H."/>
            <person name="Yamamoto M."/>
            <person name="Yamamoto S."/>
            <person name="Yamane H."/>
            <person name="Yoshiki S."/>
            <person name="Yoshihara R."/>
            <person name="Yukawa K."/>
            <person name="Zhong H."/>
            <person name="Yano M."/>
            <person name="Yuan Q."/>
            <person name="Ouyang S."/>
            <person name="Liu J."/>
            <person name="Jones K.M."/>
            <person name="Gansberger K."/>
            <person name="Moffat K."/>
            <person name="Hill J."/>
            <person name="Bera J."/>
            <person name="Fadrosh D."/>
            <person name="Jin S."/>
            <person name="Johri S."/>
            <person name="Kim M."/>
            <person name="Overton L."/>
            <person name="Reardon M."/>
            <person name="Tsitrin T."/>
            <person name="Vuong H."/>
            <person name="Weaver B."/>
            <person name="Ciecko A."/>
            <person name="Tallon L."/>
            <person name="Jackson J."/>
            <person name="Pai G."/>
            <person name="Aken S.V."/>
            <person name="Utterback T."/>
            <person name="Reidmuller S."/>
            <person name="Feldblyum T."/>
            <person name="Hsiao J."/>
            <person name="Zismann V."/>
            <person name="Iobst S."/>
            <person name="de Vazeille A.R."/>
            <person name="Buell C.R."/>
            <person name="Ying K."/>
            <person name="Li Y."/>
            <person name="Lu T."/>
            <person name="Huang Y."/>
            <person name="Zhao Q."/>
            <person name="Feng Q."/>
            <person name="Zhang L."/>
            <person name="Zhu J."/>
            <person name="Weng Q."/>
            <person name="Mu J."/>
            <person name="Lu Y."/>
            <person name="Fan D."/>
            <person name="Liu Y."/>
            <person name="Guan J."/>
            <person name="Zhang Y."/>
            <person name="Yu S."/>
            <person name="Liu X."/>
            <person name="Zhang Y."/>
            <person name="Hong G."/>
            <person name="Han B."/>
            <person name="Choisne N."/>
            <person name="Demange N."/>
            <person name="Orjeda G."/>
            <person name="Samain S."/>
            <person name="Cattolico L."/>
            <person name="Pelletier E."/>
            <person name="Couloux A."/>
            <person name="Segurens B."/>
            <person name="Wincker P."/>
            <person name="D'Hont A."/>
            <person name="Scarpelli C."/>
            <person name="Weissenbach J."/>
            <person name="Salanoubat M."/>
            <person name="Quetier F."/>
            <person name="Yu Y."/>
            <person name="Kim H.R."/>
            <person name="Rambo T."/>
            <person name="Currie J."/>
            <person name="Collura K."/>
            <person name="Luo M."/>
            <person name="Yang T."/>
            <person name="Ammiraju J.S.S."/>
            <person name="Engler F."/>
            <person name="Soderlund C."/>
            <person name="Wing R.A."/>
            <person name="Palmer L.E."/>
            <person name="de la Bastide M."/>
            <person name="Spiegel L."/>
            <person name="Nascimento L."/>
            <person name="Zutavern T."/>
            <person name="O'Shaughnessy A."/>
            <person name="Dike S."/>
            <person name="Dedhia N."/>
            <person name="Preston R."/>
            <person name="Balija V."/>
            <person name="McCombie W.R."/>
            <person name="Chow T."/>
            <person name="Chen H."/>
            <person name="Chung M."/>
            <person name="Chen C."/>
            <person name="Shaw J."/>
            <person name="Wu H."/>
            <person name="Hsiao K."/>
            <person name="Chao Y."/>
            <person name="Chu M."/>
            <person name="Cheng C."/>
            <person name="Hour A."/>
            <person name="Lee P."/>
            <person name="Lin S."/>
            <person name="Lin Y."/>
            <person name="Liou J."/>
            <person name="Liu S."/>
            <person name="Hsing Y."/>
            <person name="Raghuvanshi S."/>
            <person name="Mohanty A."/>
            <person name="Bharti A.K."/>
            <person name="Gaur A."/>
            <person name="Gupta V."/>
            <person name="Kumar D."/>
            <person name="Ravi V."/>
            <person name="Vij S."/>
            <person name="Kapur A."/>
            <person name="Khurana P."/>
            <person name="Khurana P."/>
            <person name="Khurana J.P."/>
            <person name="Tyagi A.K."/>
            <person name="Gaikwad K."/>
            <person name="Singh A."/>
            <person name="Dalal V."/>
            <person name="Srivastava S."/>
            <person name="Dixit A."/>
            <person name="Pal A.K."/>
            <person name="Ghazi I.A."/>
            <person name="Yadav M."/>
            <person name="Pandit A."/>
            <person name="Bhargava A."/>
            <person name="Sureshbabu K."/>
            <person name="Batra K."/>
            <person name="Sharma T.R."/>
            <person name="Mohapatra T."/>
            <person name="Singh N.K."/>
            <person name="Messing J."/>
            <person name="Nelson A.B."/>
            <person name="Fuks G."/>
            <person name="Kavchok S."/>
            <person name="Keizer G."/>
            <person name="Linton E."/>
            <person name="Llaca V."/>
            <person name="Song R."/>
            <person name="Tanyolac B."/>
            <person name="Young S."/>
            <person name="Ho-Il K."/>
            <person name="Hahn J.H."/>
            <person name="Sangsakoo G."/>
            <person name="Vanavichit A."/>
            <person name="de Mattos Luiz.A.T."/>
            <person name="Zimmer P.D."/>
            <person name="Malone G."/>
            <person name="Dellagostin O."/>
            <person name="de Oliveira A.C."/>
            <person name="Bevan M."/>
            <person name="Bancroft I."/>
            <person name="Minx P."/>
            <person name="Cordum H."/>
            <person name="Wilson R."/>
            <person name="Cheng Z."/>
            <person name="Jin W."/>
            <person name="Jiang J."/>
            <person name="Leong S.A."/>
            <person name="Iwama H."/>
            <person name="Gojobori T."/>
            <person name="Itoh T."/>
            <person name="Niimura Y."/>
            <person name="Fujii Y."/>
            <person name="Habara T."/>
            <person name="Sakai H."/>
            <person name="Sato Y."/>
            <person name="Wilson G."/>
            <person name="Kumar K."/>
            <person name="McCouch S."/>
            <person name="Juretic N."/>
            <person name="Hoen D."/>
            <person name="Wright S."/>
            <person name="Bruskiewich R."/>
            <person name="Bureau T."/>
            <person name="Miyao A."/>
            <person name="Hirochika H."/>
            <person name="Nishikawa T."/>
            <person name="Kadowaki K."/>
            <person name="Sugiura M."/>
            <person name="Burr B."/>
            <person name="Sasaki T."/>
        </authorList>
    </citation>
    <scope>NUCLEOTIDE SEQUENCE [LARGE SCALE GENOMIC DNA]</scope>
    <source>
        <strain evidence="3">cv. Nipponbare</strain>
    </source>
</reference>
<name>A0A0P0XAQ0_ORYSJ</name>
<proteinExistence type="predicted"/>
<gene>
    <name evidence="2" type="primary">OSJNBa0060O17.10</name>
</gene>
<accession>A0A0P0XAQ0</accession>